<proteinExistence type="predicted"/>
<sequence length="155" mass="18543">MLFISALTINKNNKNEIIQEFLRINFHIIVETTDKETCSHLFFIKKNEEEIIPILDGVICKVVNNKKKRNKVLISNFFVLTYPNKYIIYYDTENNPRKTNKSTKIYMINCEIKKSYQIYNYKQISEHQKISEELAQEFAQNYIDDDNNDDEENIE</sequence>
<dbReference type="EMBL" id="CAJVPM010008883">
    <property type="protein sequence ID" value="CAG8559175.1"/>
    <property type="molecule type" value="Genomic_DNA"/>
</dbReference>
<name>A0ACA9M0A3_9GLOM</name>
<keyword evidence="2" id="KW-1185">Reference proteome</keyword>
<gene>
    <name evidence="1" type="ORF">SCALOS_LOCUS5450</name>
</gene>
<evidence type="ECO:0000313" key="1">
    <source>
        <dbReference type="EMBL" id="CAG8559175.1"/>
    </source>
</evidence>
<accession>A0ACA9M0A3</accession>
<evidence type="ECO:0000313" key="2">
    <source>
        <dbReference type="Proteomes" id="UP000789860"/>
    </source>
</evidence>
<organism evidence="1 2">
    <name type="scientific">Scutellospora calospora</name>
    <dbReference type="NCBI Taxonomy" id="85575"/>
    <lineage>
        <taxon>Eukaryota</taxon>
        <taxon>Fungi</taxon>
        <taxon>Fungi incertae sedis</taxon>
        <taxon>Mucoromycota</taxon>
        <taxon>Glomeromycotina</taxon>
        <taxon>Glomeromycetes</taxon>
        <taxon>Diversisporales</taxon>
        <taxon>Gigasporaceae</taxon>
        <taxon>Scutellospora</taxon>
    </lineage>
</organism>
<reference evidence="1" key="1">
    <citation type="submission" date="2021-06" db="EMBL/GenBank/DDBJ databases">
        <authorList>
            <person name="Kallberg Y."/>
            <person name="Tangrot J."/>
            <person name="Rosling A."/>
        </authorList>
    </citation>
    <scope>NUCLEOTIDE SEQUENCE</scope>
    <source>
        <strain evidence="1">AU212A</strain>
    </source>
</reference>
<protein>
    <submittedName>
        <fullName evidence="1">10884_t:CDS:1</fullName>
    </submittedName>
</protein>
<comment type="caution">
    <text evidence="1">The sequence shown here is derived from an EMBL/GenBank/DDBJ whole genome shotgun (WGS) entry which is preliminary data.</text>
</comment>
<dbReference type="Proteomes" id="UP000789860">
    <property type="component" value="Unassembled WGS sequence"/>
</dbReference>